<evidence type="ECO:0000313" key="6">
    <source>
        <dbReference type="Proteomes" id="UP000030377"/>
    </source>
</evidence>
<dbReference type="STRING" id="375.BKD09_RS11385"/>
<dbReference type="InterPro" id="IPR001303">
    <property type="entry name" value="Aldolase_II/adducin_N"/>
</dbReference>
<evidence type="ECO:0000256" key="3">
    <source>
        <dbReference type="SAM" id="MobiDB-lite"/>
    </source>
</evidence>
<evidence type="ECO:0000259" key="4">
    <source>
        <dbReference type="SMART" id="SM01007"/>
    </source>
</evidence>
<dbReference type="SMART" id="SM01007">
    <property type="entry name" value="Aldolase_II"/>
    <property type="match status" value="1"/>
</dbReference>
<comment type="caution">
    <text evidence="5">The sequence shown here is derived from an EMBL/GenBank/DDBJ whole genome shotgun (WGS) entry which is preliminary data.</text>
</comment>
<protein>
    <submittedName>
        <fullName evidence="5">Fuculose phosphate aldolase</fullName>
    </submittedName>
</protein>
<evidence type="ECO:0000256" key="1">
    <source>
        <dbReference type="ARBA" id="ARBA00022723"/>
    </source>
</evidence>
<dbReference type="InterPro" id="IPR050197">
    <property type="entry name" value="Aldolase_class_II_sugar_metab"/>
</dbReference>
<dbReference type="GO" id="GO:0005829">
    <property type="term" value="C:cytosol"/>
    <property type="evidence" value="ECO:0007669"/>
    <property type="project" value="TreeGrafter"/>
</dbReference>
<accession>A0A0A3XPY0</accession>
<dbReference type="PANTHER" id="PTHR22789">
    <property type="entry name" value="FUCULOSE PHOSPHATE ALDOLASE"/>
    <property type="match status" value="1"/>
</dbReference>
<dbReference type="Proteomes" id="UP000030377">
    <property type="component" value="Unassembled WGS sequence"/>
</dbReference>
<reference evidence="5 6" key="1">
    <citation type="submission" date="2014-09" db="EMBL/GenBank/DDBJ databases">
        <title>Draft genome of Bradyrhizobium japonicum Is-34.</title>
        <authorList>
            <person name="Tsurumaru H."/>
            <person name="Yamakawa T."/>
            <person name="Hashimoto S."/>
            <person name="Okizaki K."/>
            <person name="Kanesaki Y."/>
            <person name="Yoshikawa H."/>
            <person name="Yajima S."/>
        </authorList>
    </citation>
    <scope>NUCLEOTIDE SEQUENCE [LARGE SCALE GENOMIC DNA]</scope>
    <source>
        <strain evidence="5 6">Is-34</strain>
    </source>
</reference>
<name>A0A0A3XPY0_BRAJP</name>
<dbReference type="InterPro" id="IPR036409">
    <property type="entry name" value="Aldolase_II/adducin_N_sf"/>
</dbReference>
<dbReference type="PANTHER" id="PTHR22789:SF0">
    <property type="entry name" value="3-OXO-TETRONATE 4-PHOSPHATE DECARBOXYLASE-RELATED"/>
    <property type="match status" value="1"/>
</dbReference>
<dbReference type="GO" id="GO:0046872">
    <property type="term" value="F:metal ion binding"/>
    <property type="evidence" value="ECO:0007669"/>
    <property type="project" value="UniProtKB-KW"/>
</dbReference>
<proteinExistence type="predicted"/>
<dbReference type="Pfam" id="PF00596">
    <property type="entry name" value="Aldolase_II"/>
    <property type="match status" value="1"/>
</dbReference>
<sequence length="237" mass="26376">MTDRNHADLRQGIVDTCKEMNRNGLNQGTSGNLSHRIPNGMLITPTSLPYERMRPEDIVAMDFAANYQGNHRPSSEWRFHRDILRARDDINVVLHTHSTFSTILAVHERGIPCFHYMVAVAGGNDIRCSPYACFGTQALSDYAVNALEGRNACLLGHHGLIVTAQTFEKALWLAVEVETLAKMYVHALAIGEPPRLSETDMAQVHEQMKRMGYGQAPDLDDVGDVPRAMPQSKLASH</sequence>
<evidence type="ECO:0000256" key="2">
    <source>
        <dbReference type="ARBA" id="ARBA00023239"/>
    </source>
</evidence>
<dbReference type="AlphaFoldDB" id="A0A0A3XPY0"/>
<organism evidence="5 6">
    <name type="scientific">Bradyrhizobium japonicum</name>
    <dbReference type="NCBI Taxonomy" id="375"/>
    <lineage>
        <taxon>Bacteria</taxon>
        <taxon>Pseudomonadati</taxon>
        <taxon>Pseudomonadota</taxon>
        <taxon>Alphaproteobacteria</taxon>
        <taxon>Hyphomicrobiales</taxon>
        <taxon>Nitrobacteraceae</taxon>
        <taxon>Bradyrhizobium</taxon>
    </lineage>
</organism>
<keyword evidence="2" id="KW-0456">Lyase</keyword>
<dbReference type="SUPFAM" id="SSF53639">
    <property type="entry name" value="AraD/HMP-PK domain-like"/>
    <property type="match status" value="1"/>
</dbReference>
<keyword evidence="1" id="KW-0479">Metal-binding</keyword>
<dbReference type="Gene3D" id="3.40.225.10">
    <property type="entry name" value="Class II aldolase/adducin N-terminal domain"/>
    <property type="match status" value="1"/>
</dbReference>
<dbReference type="EMBL" id="JRPN01000025">
    <property type="protein sequence ID" value="KGT75339.1"/>
    <property type="molecule type" value="Genomic_DNA"/>
</dbReference>
<feature type="domain" description="Class II aldolase/adducin N-terminal" evidence="4">
    <location>
        <begin position="11"/>
        <end position="185"/>
    </location>
</feature>
<dbReference type="GO" id="GO:0019323">
    <property type="term" value="P:pentose catabolic process"/>
    <property type="evidence" value="ECO:0007669"/>
    <property type="project" value="TreeGrafter"/>
</dbReference>
<dbReference type="RefSeq" id="WP_028156543.1">
    <property type="nucleotide sequence ID" value="NZ_JANUDC010000001.1"/>
</dbReference>
<gene>
    <name evidence="5" type="ORF">MA20_33135</name>
</gene>
<feature type="region of interest" description="Disordered" evidence="3">
    <location>
        <begin position="215"/>
        <end position="237"/>
    </location>
</feature>
<evidence type="ECO:0000313" key="5">
    <source>
        <dbReference type="EMBL" id="KGT75339.1"/>
    </source>
</evidence>
<dbReference type="GO" id="GO:0016832">
    <property type="term" value="F:aldehyde-lyase activity"/>
    <property type="evidence" value="ECO:0007669"/>
    <property type="project" value="TreeGrafter"/>
</dbReference>